<dbReference type="Proteomes" id="UP001501772">
    <property type="component" value="Unassembled WGS sequence"/>
</dbReference>
<reference evidence="2" key="1">
    <citation type="journal article" date="2019" name="Int. J. Syst. Evol. Microbiol.">
        <title>The Global Catalogue of Microorganisms (GCM) 10K type strain sequencing project: providing services to taxonomists for standard genome sequencing and annotation.</title>
        <authorList>
            <consortium name="The Broad Institute Genomics Platform"/>
            <consortium name="The Broad Institute Genome Sequencing Center for Infectious Disease"/>
            <person name="Wu L."/>
            <person name="Ma J."/>
        </authorList>
    </citation>
    <scope>NUCLEOTIDE SEQUENCE [LARGE SCALE GENOMIC DNA]</scope>
    <source>
        <strain evidence="2">JCM 17626</strain>
    </source>
</reference>
<comment type="caution">
    <text evidence="1">The sequence shown here is derived from an EMBL/GenBank/DDBJ whole genome shotgun (WGS) entry which is preliminary data.</text>
</comment>
<accession>A0ABP8BH49</accession>
<dbReference type="EMBL" id="BAABBY010000007">
    <property type="protein sequence ID" value="GAA4206776.1"/>
    <property type="molecule type" value="Genomic_DNA"/>
</dbReference>
<organism evidence="1 2">
    <name type="scientific">Pedobacter jeongneungensis</name>
    <dbReference type="NCBI Taxonomy" id="947309"/>
    <lineage>
        <taxon>Bacteria</taxon>
        <taxon>Pseudomonadati</taxon>
        <taxon>Bacteroidota</taxon>
        <taxon>Sphingobacteriia</taxon>
        <taxon>Sphingobacteriales</taxon>
        <taxon>Sphingobacteriaceae</taxon>
        <taxon>Pedobacter</taxon>
    </lineage>
</organism>
<gene>
    <name evidence="1" type="ORF">GCM10022289_28130</name>
</gene>
<protein>
    <submittedName>
        <fullName evidence="1">Uncharacterized protein</fullName>
    </submittedName>
</protein>
<proteinExistence type="predicted"/>
<sequence>MENDLINTLRMRFAILQNQPLTGGIIAKNLRISDNGNGELSLYGDFTITLKVLDLTTNGAPNLNSLMTFTQQVITNKLRGGGYRSGVNFLKYNSIKKAFDTSKTWTYSIRYNFNFTVNVQQINMLSQLKGNDFVLAVVDSIGYQFTDQYGRRNNSAGLTQGSDGGGPAVVGYSNWLKDKYTGVHEFFHTLNLDDIEDAGKKNRLMYHLGDNIGHSLSNTEKGTIMNFIMRNLKDMEKSSYNNASLNTVNKLRLFLRDTTNGFKYNKNKFR</sequence>
<name>A0ABP8BH49_9SPHI</name>
<evidence type="ECO:0000313" key="1">
    <source>
        <dbReference type="EMBL" id="GAA4206776.1"/>
    </source>
</evidence>
<keyword evidence="2" id="KW-1185">Reference proteome</keyword>
<evidence type="ECO:0000313" key="2">
    <source>
        <dbReference type="Proteomes" id="UP001501772"/>
    </source>
</evidence>